<dbReference type="EnsemblPlants" id="AUR62013084-RA">
    <property type="protein sequence ID" value="AUR62013084-RA:cds"/>
    <property type="gene ID" value="AUR62013084"/>
</dbReference>
<keyword evidence="3" id="KW-0238">DNA-binding</keyword>
<dbReference type="OrthoDB" id="601557at2759"/>
<dbReference type="RefSeq" id="XP_021773226.1">
    <property type="nucleotide sequence ID" value="XM_021917534.1"/>
</dbReference>
<evidence type="ECO:0000256" key="3">
    <source>
        <dbReference type="ARBA" id="ARBA00023125"/>
    </source>
</evidence>
<dbReference type="CDD" id="cd00266">
    <property type="entry name" value="MADS_SRF_like"/>
    <property type="match status" value="1"/>
</dbReference>
<protein>
    <recommendedName>
        <fullName evidence="6">MADS-box domain-containing protein</fullName>
    </recommendedName>
</protein>
<dbReference type="Proteomes" id="UP000596660">
    <property type="component" value="Unplaced"/>
</dbReference>
<evidence type="ECO:0000313" key="7">
    <source>
        <dbReference type="EnsemblPlants" id="AUR62013084-RA:cds"/>
    </source>
</evidence>
<dbReference type="PRINTS" id="PR00404">
    <property type="entry name" value="MADSDOMAIN"/>
</dbReference>
<proteinExistence type="predicted"/>
<evidence type="ECO:0000256" key="1">
    <source>
        <dbReference type="ARBA" id="ARBA00004123"/>
    </source>
</evidence>
<evidence type="ECO:0000259" key="6">
    <source>
        <dbReference type="PROSITE" id="PS50066"/>
    </source>
</evidence>
<dbReference type="GO" id="GO:0005634">
    <property type="term" value="C:nucleus"/>
    <property type="evidence" value="ECO:0007669"/>
    <property type="project" value="UniProtKB-SubCell"/>
</dbReference>
<dbReference type="SMART" id="SM00432">
    <property type="entry name" value="MADS"/>
    <property type="match status" value="1"/>
</dbReference>
<dbReference type="InterPro" id="IPR050142">
    <property type="entry name" value="MADS-box/MEF2_TF"/>
</dbReference>
<dbReference type="GO" id="GO:0000987">
    <property type="term" value="F:cis-regulatory region sequence-specific DNA binding"/>
    <property type="evidence" value="ECO:0007669"/>
    <property type="project" value="InterPro"/>
</dbReference>
<comment type="subcellular location">
    <subcellularLocation>
        <location evidence="1">Nucleus</location>
    </subcellularLocation>
</comment>
<dbReference type="InterPro" id="IPR033897">
    <property type="entry name" value="SRF-like_MADS-box"/>
</dbReference>
<dbReference type="GO" id="GO:0000981">
    <property type="term" value="F:DNA-binding transcription factor activity, RNA polymerase II-specific"/>
    <property type="evidence" value="ECO:0007669"/>
    <property type="project" value="InterPro"/>
</dbReference>
<keyword evidence="8" id="KW-1185">Reference proteome</keyword>
<organism evidence="7 8">
    <name type="scientific">Chenopodium quinoa</name>
    <name type="common">Quinoa</name>
    <dbReference type="NCBI Taxonomy" id="63459"/>
    <lineage>
        <taxon>Eukaryota</taxon>
        <taxon>Viridiplantae</taxon>
        <taxon>Streptophyta</taxon>
        <taxon>Embryophyta</taxon>
        <taxon>Tracheophyta</taxon>
        <taxon>Spermatophyta</taxon>
        <taxon>Magnoliopsida</taxon>
        <taxon>eudicotyledons</taxon>
        <taxon>Gunneridae</taxon>
        <taxon>Pentapetalae</taxon>
        <taxon>Caryophyllales</taxon>
        <taxon>Chenopodiaceae</taxon>
        <taxon>Chenopodioideae</taxon>
        <taxon>Atripliceae</taxon>
        <taxon>Chenopodium</taxon>
    </lineage>
</organism>
<dbReference type="Gene3D" id="3.40.1810.10">
    <property type="entry name" value="Transcription factor, MADS-box"/>
    <property type="match status" value="1"/>
</dbReference>
<accession>A0A803LGI7</accession>
<keyword evidence="2" id="KW-0805">Transcription regulation</keyword>
<evidence type="ECO:0000256" key="2">
    <source>
        <dbReference type="ARBA" id="ARBA00023015"/>
    </source>
</evidence>
<dbReference type="Pfam" id="PF00319">
    <property type="entry name" value="SRF-TF"/>
    <property type="match status" value="1"/>
</dbReference>
<dbReference type="GO" id="GO:0046983">
    <property type="term" value="F:protein dimerization activity"/>
    <property type="evidence" value="ECO:0007669"/>
    <property type="project" value="InterPro"/>
</dbReference>
<sequence>MGRQRKSKIKKVFKQRKDGILKKAFELSTLCEVDVGVIIFGPEDASPSIWPKEPEVLHNIVTRYQKTSNEERRKRATNMYTSRFRNIGSNGNDKKEDNLVTAEVPMYNIDNFSAKELMGLYSSIEEKIEAVNASLLELV</sequence>
<dbReference type="SUPFAM" id="SSF55455">
    <property type="entry name" value="SRF-like"/>
    <property type="match status" value="1"/>
</dbReference>
<dbReference type="InterPro" id="IPR036879">
    <property type="entry name" value="TF_MADSbox_sf"/>
</dbReference>
<dbReference type="PANTHER" id="PTHR48019">
    <property type="entry name" value="SERUM RESPONSE FACTOR HOMOLOG"/>
    <property type="match status" value="1"/>
</dbReference>
<keyword evidence="5" id="KW-0539">Nucleus</keyword>
<reference evidence="7" key="1">
    <citation type="journal article" date="2017" name="Nature">
        <title>The genome of Chenopodium quinoa.</title>
        <authorList>
            <person name="Jarvis D.E."/>
            <person name="Ho Y.S."/>
            <person name="Lightfoot D.J."/>
            <person name="Schmoeckel S.M."/>
            <person name="Li B."/>
            <person name="Borm T.J.A."/>
            <person name="Ohyanagi H."/>
            <person name="Mineta K."/>
            <person name="Michell C.T."/>
            <person name="Saber N."/>
            <person name="Kharbatia N.M."/>
            <person name="Rupper R.R."/>
            <person name="Sharp A.R."/>
            <person name="Dally N."/>
            <person name="Boughton B.A."/>
            <person name="Woo Y.H."/>
            <person name="Gao G."/>
            <person name="Schijlen E.G.W.M."/>
            <person name="Guo X."/>
            <person name="Momin A.A."/>
            <person name="Negrao S."/>
            <person name="Al-Babili S."/>
            <person name="Gehring C."/>
            <person name="Roessner U."/>
            <person name="Jung C."/>
            <person name="Murphy K."/>
            <person name="Arold S.T."/>
            <person name="Gojobori T."/>
            <person name="van der Linden C.G."/>
            <person name="van Loo E.N."/>
            <person name="Jellen E.N."/>
            <person name="Maughan P.J."/>
            <person name="Tester M."/>
        </authorList>
    </citation>
    <scope>NUCLEOTIDE SEQUENCE [LARGE SCALE GENOMIC DNA]</scope>
    <source>
        <strain evidence="7">cv. PI 614886</strain>
    </source>
</reference>
<evidence type="ECO:0000313" key="8">
    <source>
        <dbReference type="Proteomes" id="UP000596660"/>
    </source>
</evidence>
<evidence type="ECO:0000256" key="5">
    <source>
        <dbReference type="ARBA" id="ARBA00023242"/>
    </source>
</evidence>
<dbReference type="GO" id="GO:0045944">
    <property type="term" value="P:positive regulation of transcription by RNA polymerase II"/>
    <property type="evidence" value="ECO:0007669"/>
    <property type="project" value="InterPro"/>
</dbReference>
<dbReference type="Gramene" id="AUR62013084-RA">
    <property type="protein sequence ID" value="AUR62013084-RA:cds"/>
    <property type="gene ID" value="AUR62013084"/>
</dbReference>
<reference evidence="7" key="2">
    <citation type="submission" date="2021-03" db="UniProtKB">
        <authorList>
            <consortium name="EnsemblPlants"/>
        </authorList>
    </citation>
    <scope>IDENTIFICATION</scope>
</reference>
<dbReference type="GeneID" id="110737154"/>
<gene>
    <name evidence="7" type="primary">LOC110737154</name>
</gene>
<dbReference type="KEGG" id="cqi:110737154"/>
<dbReference type="PROSITE" id="PS50066">
    <property type="entry name" value="MADS_BOX_2"/>
    <property type="match status" value="1"/>
</dbReference>
<name>A0A803LGI7_CHEQI</name>
<keyword evidence="4" id="KW-0804">Transcription</keyword>
<evidence type="ECO:0000256" key="4">
    <source>
        <dbReference type="ARBA" id="ARBA00023163"/>
    </source>
</evidence>
<feature type="domain" description="MADS-box" evidence="6">
    <location>
        <begin position="13"/>
        <end position="41"/>
    </location>
</feature>
<dbReference type="AlphaFoldDB" id="A0A803LGI7"/>
<dbReference type="InterPro" id="IPR002100">
    <property type="entry name" value="TF_MADSbox"/>
</dbReference>